<evidence type="ECO:0000256" key="1">
    <source>
        <dbReference type="PROSITE-ProRule" id="PRU00325"/>
    </source>
</evidence>
<dbReference type="RefSeq" id="XP_024342924.1">
    <property type="nucleotide sequence ID" value="XM_024483988.1"/>
</dbReference>
<dbReference type="Proteomes" id="UP000194127">
    <property type="component" value="Unassembled WGS sequence"/>
</dbReference>
<keyword evidence="1" id="KW-0479">Metal-binding</keyword>
<dbReference type="GO" id="GO:0000724">
    <property type="term" value="P:double-strand break repair via homologous recombination"/>
    <property type="evidence" value="ECO:0007669"/>
    <property type="project" value="TreeGrafter"/>
</dbReference>
<dbReference type="Pfam" id="PF04434">
    <property type="entry name" value="SWIM"/>
    <property type="match status" value="1"/>
</dbReference>
<dbReference type="PANTHER" id="PTHR28498:SF1">
    <property type="entry name" value="ZINC FINGER SWIM DOMAIN-CONTAINING PROTEIN 7"/>
    <property type="match status" value="1"/>
</dbReference>
<organism evidence="3 4">
    <name type="scientific">Postia placenta MAD-698-R-SB12</name>
    <dbReference type="NCBI Taxonomy" id="670580"/>
    <lineage>
        <taxon>Eukaryota</taxon>
        <taxon>Fungi</taxon>
        <taxon>Dikarya</taxon>
        <taxon>Basidiomycota</taxon>
        <taxon>Agaricomycotina</taxon>
        <taxon>Agaricomycetes</taxon>
        <taxon>Polyporales</taxon>
        <taxon>Adustoporiaceae</taxon>
        <taxon>Rhodonia</taxon>
    </lineage>
</organism>
<dbReference type="OrthoDB" id="337581at2759"/>
<accession>A0A1X6NC97</accession>
<dbReference type="InterPro" id="IPR007527">
    <property type="entry name" value="Znf_SWIM"/>
</dbReference>
<evidence type="ECO:0000313" key="3">
    <source>
        <dbReference type="EMBL" id="OSX66130.1"/>
    </source>
</evidence>
<dbReference type="EMBL" id="KZ110592">
    <property type="protein sequence ID" value="OSX66130.1"/>
    <property type="molecule type" value="Genomic_DNA"/>
</dbReference>
<evidence type="ECO:0000313" key="4">
    <source>
        <dbReference type="Proteomes" id="UP000194127"/>
    </source>
</evidence>
<dbReference type="PANTHER" id="PTHR28498">
    <property type="entry name" value="ZINC FINGER SWIM DOMAIN-CONTAINING PROTEIN 7"/>
    <property type="match status" value="1"/>
</dbReference>
<dbReference type="GO" id="GO:0008270">
    <property type="term" value="F:zinc ion binding"/>
    <property type="evidence" value="ECO:0007669"/>
    <property type="project" value="UniProtKB-KW"/>
</dbReference>
<gene>
    <name evidence="3" type="ORF">POSPLADRAFT_1130769</name>
</gene>
<keyword evidence="4" id="KW-1185">Reference proteome</keyword>
<feature type="domain" description="SWIM-type" evidence="2">
    <location>
        <begin position="70"/>
        <end position="116"/>
    </location>
</feature>
<dbReference type="GO" id="GO:0097196">
    <property type="term" value="C:Shu complex"/>
    <property type="evidence" value="ECO:0007669"/>
    <property type="project" value="TreeGrafter"/>
</dbReference>
<dbReference type="PROSITE" id="PS50966">
    <property type="entry name" value="ZF_SWIM"/>
    <property type="match status" value="1"/>
</dbReference>
<keyword evidence="1" id="KW-0862">Zinc</keyword>
<sequence>MTIVRCSVLHPGSLCDYLVPVDDSLDKLRSFFPENLLLASLDLIDRECVIKYHLPWGRTMYEVFGSTANYSVFLKLSPNTETSMSYCTCPAFAYSALLSGSQLMCKHLLATLLAERLSKYVERPINQDDLAMLVYRQCS</sequence>
<keyword evidence="1" id="KW-0863">Zinc-finger</keyword>
<name>A0A1X6NC97_9APHY</name>
<evidence type="ECO:0000259" key="2">
    <source>
        <dbReference type="PROSITE" id="PS50966"/>
    </source>
</evidence>
<dbReference type="GeneID" id="36328937"/>
<protein>
    <recommendedName>
        <fullName evidence="2">SWIM-type domain-containing protein</fullName>
    </recommendedName>
</protein>
<reference evidence="3 4" key="1">
    <citation type="submission" date="2017-04" db="EMBL/GenBank/DDBJ databases">
        <title>Genome Sequence of the Model Brown-Rot Fungus Postia placenta SB12.</title>
        <authorList>
            <consortium name="DOE Joint Genome Institute"/>
            <person name="Gaskell J."/>
            <person name="Kersten P."/>
            <person name="Larrondo L.F."/>
            <person name="Canessa P."/>
            <person name="Martinez D."/>
            <person name="Hibbett D."/>
            <person name="Schmoll M."/>
            <person name="Kubicek C.P."/>
            <person name="Martinez A.T."/>
            <person name="Yadav J."/>
            <person name="Master E."/>
            <person name="Magnuson J.K."/>
            <person name="James T."/>
            <person name="Yaver D."/>
            <person name="Berka R."/>
            <person name="Labutti K."/>
            <person name="Lipzen A."/>
            <person name="Aerts A."/>
            <person name="Barry K."/>
            <person name="Henrissat B."/>
            <person name="Blanchette R."/>
            <person name="Grigoriev I."/>
            <person name="Cullen D."/>
        </authorList>
    </citation>
    <scope>NUCLEOTIDE SEQUENCE [LARGE SCALE GENOMIC DNA]</scope>
    <source>
        <strain evidence="3 4">MAD-698-R-SB12</strain>
    </source>
</reference>
<proteinExistence type="predicted"/>
<dbReference type="AlphaFoldDB" id="A0A1X6NC97"/>